<sequence length="110" mass="13081">MGSEMEVVEQRLNTFVSQLQTEFAILDRLVYKNKNQHRRCSYFQYLLKVVCLPIFLHICMCNDLILVVSCLTISVIIRCFMCFGYHIIWLLLLFLVFTSVWYALLEPMVF</sequence>
<evidence type="ECO:0000313" key="3">
    <source>
        <dbReference type="EnsemblPlants" id="PGSC0003DMT400036180"/>
    </source>
</evidence>
<dbReference type="HOGENOM" id="CLU_2175565_0_0_1"/>
<dbReference type="EnsemblPlants" id="PGSC0003DMT400036180">
    <property type="protein sequence ID" value="PGSC0003DMT400036180"/>
    <property type="gene ID" value="PGSC0003DMG400013925"/>
</dbReference>
<evidence type="ECO:0000313" key="4">
    <source>
        <dbReference type="Proteomes" id="UP000011115"/>
    </source>
</evidence>
<dbReference type="PANTHER" id="PTHR34786">
    <property type="entry name" value="OS09G0504900 PROTEIN"/>
    <property type="match status" value="1"/>
</dbReference>
<evidence type="ECO:0000259" key="2">
    <source>
        <dbReference type="Pfam" id="PF14780"/>
    </source>
</evidence>
<dbReference type="Pfam" id="PF14780">
    <property type="entry name" value="NEPRO_N"/>
    <property type="match status" value="1"/>
</dbReference>
<dbReference type="STRING" id="4113.M1B3D2"/>
<name>M1B3D2_SOLTU</name>
<reference evidence="3" key="2">
    <citation type="submission" date="2015-06" db="UniProtKB">
        <authorList>
            <consortium name="EnsemblPlants"/>
        </authorList>
    </citation>
    <scope>IDENTIFICATION</scope>
    <source>
        <strain evidence="3">DM1-3 516 R44</strain>
    </source>
</reference>
<keyword evidence="1" id="KW-1133">Transmembrane helix</keyword>
<proteinExistence type="predicted"/>
<dbReference type="PaxDb" id="4113-PGSC0003DMT400036180"/>
<dbReference type="Gramene" id="PGSC0003DMT400036180">
    <property type="protein sequence ID" value="PGSC0003DMT400036180"/>
    <property type="gene ID" value="PGSC0003DMG400013925"/>
</dbReference>
<dbReference type="InterPro" id="IPR027951">
    <property type="entry name" value="Nepro_N"/>
</dbReference>
<evidence type="ECO:0000256" key="1">
    <source>
        <dbReference type="SAM" id="Phobius"/>
    </source>
</evidence>
<feature type="transmembrane region" description="Helical" evidence="1">
    <location>
        <begin position="45"/>
        <end position="77"/>
    </location>
</feature>
<dbReference type="AlphaFoldDB" id="M1B3D2"/>
<keyword evidence="1" id="KW-0812">Transmembrane</keyword>
<accession>M1B3D2</accession>
<dbReference type="InParanoid" id="M1B3D2"/>
<keyword evidence="1" id="KW-0472">Membrane</keyword>
<feature type="transmembrane region" description="Helical" evidence="1">
    <location>
        <begin position="83"/>
        <end position="105"/>
    </location>
</feature>
<protein>
    <recommendedName>
        <fullName evidence="2">Nucleolus and neural progenitor protein-like N-terminal domain-containing protein</fullName>
    </recommendedName>
</protein>
<organism evidence="3 4">
    <name type="scientific">Solanum tuberosum</name>
    <name type="common">Potato</name>
    <dbReference type="NCBI Taxonomy" id="4113"/>
    <lineage>
        <taxon>Eukaryota</taxon>
        <taxon>Viridiplantae</taxon>
        <taxon>Streptophyta</taxon>
        <taxon>Embryophyta</taxon>
        <taxon>Tracheophyta</taxon>
        <taxon>Spermatophyta</taxon>
        <taxon>Magnoliopsida</taxon>
        <taxon>eudicotyledons</taxon>
        <taxon>Gunneridae</taxon>
        <taxon>Pentapetalae</taxon>
        <taxon>asterids</taxon>
        <taxon>lamiids</taxon>
        <taxon>Solanales</taxon>
        <taxon>Solanaceae</taxon>
        <taxon>Solanoideae</taxon>
        <taxon>Solaneae</taxon>
        <taxon>Solanum</taxon>
    </lineage>
</organism>
<feature type="domain" description="Nucleolus and neural progenitor protein-like N-terminal" evidence="2">
    <location>
        <begin position="4"/>
        <end position="71"/>
    </location>
</feature>
<reference evidence="4" key="1">
    <citation type="journal article" date="2011" name="Nature">
        <title>Genome sequence and analysis of the tuber crop potato.</title>
        <authorList>
            <consortium name="The Potato Genome Sequencing Consortium"/>
        </authorList>
    </citation>
    <scope>NUCLEOTIDE SEQUENCE [LARGE SCALE GENOMIC DNA]</scope>
    <source>
        <strain evidence="4">cv. DM1-3 516 R44</strain>
    </source>
</reference>
<dbReference type="Proteomes" id="UP000011115">
    <property type="component" value="Unassembled WGS sequence"/>
</dbReference>
<keyword evidence="4" id="KW-1185">Reference proteome</keyword>
<dbReference type="PANTHER" id="PTHR34786:SF1">
    <property type="entry name" value="OS09G0504900 PROTEIN"/>
    <property type="match status" value="1"/>
</dbReference>